<keyword evidence="7 9" id="KW-1133">Transmembrane helix</keyword>
<gene>
    <name evidence="10" type="ORF">BN1012_Phect70</name>
</gene>
<evidence type="ECO:0000256" key="8">
    <source>
        <dbReference type="ARBA" id="ARBA00023136"/>
    </source>
</evidence>
<keyword evidence="6 9" id="KW-0769">Symport</keyword>
<evidence type="ECO:0000256" key="7">
    <source>
        <dbReference type="ARBA" id="ARBA00022989"/>
    </source>
</evidence>
<keyword evidence="5 9" id="KW-0812">Transmembrane</keyword>
<feature type="transmembrane region" description="Helical" evidence="9">
    <location>
        <begin position="140"/>
        <end position="167"/>
    </location>
</feature>
<accession>X5MDA4</accession>
<dbReference type="KEGG" id="pect:BN1012_Phect70"/>
<keyword evidence="11" id="KW-1185">Reference proteome</keyword>
<feature type="transmembrane region" description="Helical" evidence="9">
    <location>
        <begin position="305"/>
        <end position="331"/>
    </location>
</feature>
<keyword evidence="8 9" id="KW-0472">Membrane</keyword>
<keyword evidence="4" id="KW-1003">Cell membrane</keyword>
<dbReference type="PANTHER" id="PTHR30330">
    <property type="entry name" value="AGSS FAMILY TRANSPORTER, SODIUM-ALANINE"/>
    <property type="match status" value="1"/>
</dbReference>
<evidence type="ECO:0000256" key="6">
    <source>
        <dbReference type="ARBA" id="ARBA00022847"/>
    </source>
</evidence>
<dbReference type="OrthoDB" id="9806926at2"/>
<feature type="transmembrane region" description="Helical" evidence="9">
    <location>
        <begin position="393"/>
        <end position="413"/>
    </location>
</feature>
<feature type="transmembrane region" description="Helical" evidence="9">
    <location>
        <begin position="254"/>
        <end position="273"/>
    </location>
</feature>
<dbReference type="FunFam" id="1.20.1740.10:FF:000004">
    <property type="entry name" value="Sodium:alanine symporter family protein"/>
    <property type="match status" value="1"/>
</dbReference>
<keyword evidence="3 9" id="KW-0813">Transport</keyword>
<dbReference type="InterPro" id="IPR001463">
    <property type="entry name" value="Na/Ala_symport"/>
</dbReference>
<dbReference type="PRINTS" id="PR00175">
    <property type="entry name" value="NAALASMPORT"/>
</dbReference>
<feature type="transmembrane region" description="Helical" evidence="9">
    <location>
        <begin position="187"/>
        <end position="206"/>
    </location>
</feature>
<comment type="subcellular location">
    <subcellularLocation>
        <location evidence="9">Cell inner membrane</location>
        <topology evidence="9">Multi-pass membrane protein</topology>
    </subcellularLocation>
    <subcellularLocation>
        <location evidence="1">Cell membrane</location>
        <topology evidence="1">Multi-pass membrane protein</topology>
    </subcellularLocation>
</comment>
<feature type="transmembrane region" description="Helical" evidence="9">
    <location>
        <begin position="66"/>
        <end position="90"/>
    </location>
</feature>
<dbReference type="Pfam" id="PF01235">
    <property type="entry name" value="Na_Ala_symp"/>
    <property type="match status" value="1"/>
</dbReference>
<dbReference type="HOGENOM" id="CLU_024867_1_2_5"/>
<evidence type="ECO:0000313" key="10">
    <source>
        <dbReference type="EMBL" id="CDO58284.2"/>
    </source>
</evidence>
<evidence type="ECO:0000256" key="5">
    <source>
        <dbReference type="ARBA" id="ARBA00022692"/>
    </source>
</evidence>
<dbReference type="EMBL" id="HG966617">
    <property type="protein sequence ID" value="CDO58284.2"/>
    <property type="molecule type" value="Genomic_DNA"/>
</dbReference>
<name>X5MDA4_9HYPH</name>
<dbReference type="RefSeq" id="WP_043948056.1">
    <property type="nucleotide sequence ID" value="NZ_HG966617.1"/>
</dbReference>
<comment type="similarity">
    <text evidence="2 9">Belongs to the alanine or glycine:cation symporter (AGCS) (TC 2.A.25) family.</text>
</comment>
<feature type="transmembrane region" description="Helical" evidence="9">
    <location>
        <begin position="96"/>
        <end position="119"/>
    </location>
</feature>
<evidence type="ECO:0000256" key="1">
    <source>
        <dbReference type="ARBA" id="ARBA00004651"/>
    </source>
</evidence>
<dbReference type="STRING" id="1458461.BN1012_Phect70"/>
<dbReference type="PANTHER" id="PTHR30330:SF3">
    <property type="entry name" value="TRANSCRIPTIONAL REGULATOR, LRP FAMILY"/>
    <property type="match status" value="1"/>
</dbReference>
<evidence type="ECO:0000313" key="11">
    <source>
        <dbReference type="Proteomes" id="UP000032160"/>
    </source>
</evidence>
<evidence type="ECO:0000256" key="9">
    <source>
        <dbReference type="RuleBase" id="RU363064"/>
    </source>
</evidence>
<dbReference type="Gene3D" id="1.20.1740.10">
    <property type="entry name" value="Amino acid/polyamine transporter I"/>
    <property type="match status" value="1"/>
</dbReference>
<dbReference type="GO" id="GO:0005283">
    <property type="term" value="F:amino acid:sodium symporter activity"/>
    <property type="evidence" value="ECO:0007669"/>
    <property type="project" value="InterPro"/>
</dbReference>
<dbReference type="AlphaFoldDB" id="X5MDA4"/>
<dbReference type="NCBIfam" id="TIGR00835">
    <property type="entry name" value="agcS"/>
    <property type="match status" value="1"/>
</dbReference>
<organism evidence="10 11">
    <name type="scientific">Candidatus Phaeomarinibacter ectocarpi</name>
    <dbReference type="NCBI Taxonomy" id="1458461"/>
    <lineage>
        <taxon>Bacteria</taxon>
        <taxon>Pseudomonadati</taxon>
        <taxon>Pseudomonadota</taxon>
        <taxon>Alphaproteobacteria</taxon>
        <taxon>Hyphomicrobiales</taxon>
        <taxon>Parvibaculaceae</taxon>
        <taxon>Candidatus Phaeomarinibacter</taxon>
    </lineage>
</organism>
<feature type="transmembrane region" description="Helical" evidence="9">
    <location>
        <begin position="419"/>
        <end position="438"/>
    </location>
</feature>
<proteinExistence type="inferred from homology"/>
<feature type="transmembrane region" description="Helical" evidence="9">
    <location>
        <begin position="14"/>
        <end position="37"/>
    </location>
</feature>
<keyword evidence="9" id="KW-0997">Cell inner membrane</keyword>
<reference evidence="10 11" key="1">
    <citation type="journal article" date="2014" name="Front. Genet.">
        <title>Genome and metabolic network of "Candidatus Phaeomarinobacter ectocarpi" Ec32, a new candidate genus of Alphaproteobacteria frequently associated with brown algae.</title>
        <authorList>
            <person name="Dittami S.M."/>
            <person name="Barbeyron T."/>
            <person name="Boyen C."/>
            <person name="Cambefort J."/>
            <person name="Collet G."/>
            <person name="Delage L."/>
            <person name="Gobet A."/>
            <person name="Groisillier A."/>
            <person name="Leblanc C."/>
            <person name="Michel G."/>
            <person name="Scornet D."/>
            <person name="Siegel A."/>
            <person name="Tapia J.E."/>
            <person name="Tonon T."/>
        </authorList>
    </citation>
    <scope>NUCLEOTIDE SEQUENCE [LARGE SCALE GENOMIC DNA]</scope>
    <source>
        <strain evidence="10 11">Ec32</strain>
    </source>
</reference>
<feature type="transmembrane region" description="Helical" evidence="9">
    <location>
        <begin position="213"/>
        <end position="234"/>
    </location>
</feature>
<sequence>METLATLVGDVNSIVWGVPMLVLIAATGIFLMAGLLFMPLRKLFHAFGLLMSPQRLGDGDIPPQKALATALAATVGTGNIAGVATAIFLGGPGALFYMWVIALIGMATKYAEAVAAVSYREVDGRGMHVGGPMYYLRDGVGARFPAIGKILAFAFALFAAIAAFGIGNGVQSNSVAHALESSFGVEPLVTGLVMMVGVGLVLIGGIKRIADVAGALVPLMIILYVGAAAVILVINASAIPEAFGLIFKYAFEPVAAVGGFAGAAVAAAIRFGVARGVFSNEAGLGSAAIAHAAAKTDSPVTQGHVAMLGTFIDTIIVCTMTGLVIITSGLWTSGETGAALTSAGFASALPLGAEIVAVALAVFAFTTVLGWSYYGERSVQYLLGEKAIWPYRLLWILAIPVGALFDLGLIWLIADTLNAMMAIPNLIGLLILGPMIFAKTKEYWDNR</sequence>
<protein>
    <submittedName>
        <fullName evidence="10">Sodium/alanine symporter</fullName>
    </submittedName>
</protein>
<dbReference type="GO" id="GO:0005886">
    <property type="term" value="C:plasma membrane"/>
    <property type="evidence" value="ECO:0007669"/>
    <property type="project" value="UniProtKB-SubCell"/>
</dbReference>
<feature type="transmembrane region" description="Helical" evidence="9">
    <location>
        <begin position="351"/>
        <end position="373"/>
    </location>
</feature>
<evidence type="ECO:0000256" key="3">
    <source>
        <dbReference type="ARBA" id="ARBA00022448"/>
    </source>
</evidence>
<evidence type="ECO:0000256" key="4">
    <source>
        <dbReference type="ARBA" id="ARBA00022475"/>
    </source>
</evidence>
<dbReference type="Proteomes" id="UP000032160">
    <property type="component" value="Chromosome I"/>
</dbReference>
<evidence type="ECO:0000256" key="2">
    <source>
        <dbReference type="ARBA" id="ARBA00009261"/>
    </source>
</evidence>